<sequence length="88" mass="9727">MTELVFRSGEGMGIRLDSASAFPGAVISPHYDSLLVKVIASGKDMPRAAAKMHRALSEFRVRGVKLGERFTLETASRFHRGIFALLHR</sequence>
<comment type="caution">
    <text evidence="1">The sequence shown here is derived from an EMBL/GenBank/DDBJ whole genome shotgun (WGS) entry which is preliminary data.</text>
</comment>
<dbReference type="EMBL" id="CM055735">
    <property type="protein sequence ID" value="KAJ8008493.1"/>
    <property type="molecule type" value="Genomic_DNA"/>
</dbReference>
<organism evidence="1 2">
    <name type="scientific">Dallia pectoralis</name>
    <name type="common">Alaska blackfish</name>
    <dbReference type="NCBI Taxonomy" id="75939"/>
    <lineage>
        <taxon>Eukaryota</taxon>
        <taxon>Metazoa</taxon>
        <taxon>Chordata</taxon>
        <taxon>Craniata</taxon>
        <taxon>Vertebrata</taxon>
        <taxon>Euteleostomi</taxon>
        <taxon>Actinopterygii</taxon>
        <taxon>Neopterygii</taxon>
        <taxon>Teleostei</taxon>
        <taxon>Protacanthopterygii</taxon>
        <taxon>Esociformes</taxon>
        <taxon>Umbridae</taxon>
        <taxon>Dallia</taxon>
    </lineage>
</organism>
<proteinExistence type="predicted"/>
<dbReference type="Proteomes" id="UP001157502">
    <property type="component" value="Chromosome 8"/>
</dbReference>
<evidence type="ECO:0000313" key="2">
    <source>
        <dbReference type="Proteomes" id="UP001157502"/>
    </source>
</evidence>
<name>A0ACC2GY07_DALPE</name>
<gene>
    <name evidence="1" type="ORF">DPEC_G00105450</name>
</gene>
<accession>A0ACC2GY07</accession>
<evidence type="ECO:0000313" key="1">
    <source>
        <dbReference type="EMBL" id="KAJ8008493.1"/>
    </source>
</evidence>
<reference evidence="1" key="1">
    <citation type="submission" date="2021-05" db="EMBL/GenBank/DDBJ databases">
        <authorList>
            <person name="Pan Q."/>
            <person name="Jouanno E."/>
            <person name="Zahm M."/>
            <person name="Klopp C."/>
            <person name="Cabau C."/>
            <person name="Louis A."/>
            <person name="Berthelot C."/>
            <person name="Parey E."/>
            <person name="Roest Crollius H."/>
            <person name="Montfort J."/>
            <person name="Robinson-Rechavi M."/>
            <person name="Bouchez O."/>
            <person name="Lampietro C."/>
            <person name="Lopez Roques C."/>
            <person name="Donnadieu C."/>
            <person name="Postlethwait J."/>
            <person name="Bobe J."/>
            <person name="Dillon D."/>
            <person name="Chandos A."/>
            <person name="von Hippel F."/>
            <person name="Guiguen Y."/>
        </authorList>
    </citation>
    <scope>NUCLEOTIDE SEQUENCE</scope>
    <source>
        <strain evidence="1">YG-Jan2019</strain>
    </source>
</reference>
<protein>
    <submittedName>
        <fullName evidence="1">Uncharacterized protein</fullName>
    </submittedName>
</protein>
<keyword evidence="2" id="KW-1185">Reference proteome</keyword>